<dbReference type="RefSeq" id="WP_140473626.1">
    <property type="nucleotide sequence ID" value="NZ_RCZD01000008.1"/>
</dbReference>
<name>A0A502GFX4_9GAMM</name>
<proteinExistence type="predicted"/>
<evidence type="ECO:0000313" key="2">
    <source>
        <dbReference type="Proteomes" id="UP000317663"/>
    </source>
</evidence>
<dbReference type="Proteomes" id="UP000317663">
    <property type="component" value="Unassembled WGS sequence"/>
</dbReference>
<comment type="caution">
    <text evidence="1">The sequence shown here is derived from an EMBL/GenBank/DDBJ whole genome shotgun (WGS) entry which is preliminary data.</text>
</comment>
<sequence length="84" mass="9816">MDAIASGMREIVLKRREILHQISEKAVVYINYNGQYWKANIVTIIKHKIAFPDFRVRRIDDSKLDWISGAQVLLESEVPEGLRY</sequence>
<dbReference type="AlphaFoldDB" id="A0A502GFX4"/>
<reference evidence="1 2" key="1">
    <citation type="journal article" date="2019" name="Environ. Microbiol.">
        <title>Species interactions and distinct microbial communities in high Arctic permafrost affected cryosols are associated with the CH4 and CO2 gas fluxes.</title>
        <authorList>
            <person name="Altshuler I."/>
            <person name="Hamel J."/>
            <person name="Turney S."/>
            <person name="Magnuson E."/>
            <person name="Levesque R."/>
            <person name="Greer C."/>
            <person name="Whyte L.G."/>
        </authorList>
    </citation>
    <scope>NUCLEOTIDE SEQUENCE [LARGE SCALE GENOMIC DNA]</scope>
    <source>
        <strain evidence="1 2">E4</strain>
    </source>
</reference>
<keyword evidence="2" id="KW-1185">Reference proteome</keyword>
<accession>A0A502GFX4</accession>
<evidence type="ECO:0000313" key="1">
    <source>
        <dbReference type="EMBL" id="TPG59896.1"/>
    </source>
</evidence>
<dbReference type="EMBL" id="RCZD01000008">
    <property type="protein sequence ID" value="TPG59896.1"/>
    <property type="molecule type" value="Genomic_DNA"/>
</dbReference>
<organism evidence="1 2">
    <name type="scientific">Ewingella americana</name>
    <dbReference type="NCBI Taxonomy" id="41202"/>
    <lineage>
        <taxon>Bacteria</taxon>
        <taxon>Pseudomonadati</taxon>
        <taxon>Pseudomonadota</taxon>
        <taxon>Gammaproteobacteria</taxon>
        <taxon>Enterobacterales</taxon>
        <taxon>Yersiniaceae</taxon>
        <taxon>Ewingella</taxon>
    </lineage>
</organism>
<protein>
    <submittedName>
        <fullName evidence="1">Uncharacterized protein</fullName>
    </submittedName>
</protein>
<gene>
    <name evidence="1" type="ORF">EAH77_15125</name>
</gene>